<dbReference type="RefSeq" id="WP_245835272.1">
    <property type="nucleotide sequence ID" value="NZ_JFKA01000003.1"/>
</dbReference>
<dbReference type="PROSITE" id="PS51123">
    <property type="entry name" value="OMPA_2"/>
    <property type="match status" value="1"/>
</dbReference>
<feature type="compositionally biased region" description="Low complexity" evidence="2">
    <location>
        <begin position="295"/>
        <end position="321"/>
    </location>
</feature>
<organism evidence="4 5">
    <name type="scientific">Thalassospira mesophila</name>
    <dbReference type="NCBI Taxonomy" id="1293891"/>
    <lineage>
        <taxon>Bacteria</taxon>
        <taxon>Pseudomonadati</taxon>
        <taxon>Pseudomonadota</taxon>
        <taxon>Alphaproteobacteria</taxon>
        <taxon>Rhodospirillales</taxon>
        <taxon>Thalassospiraceae</taxon>
        <taxon>Thalassospira</taxon>
    </lineage>
</organism>
<reference evidence="4 5" key="1">
    <citation type="submission" date="2014-03" db="EMBL/GenBank/DDBJ databases">
        <title>The draft genome sequence of Thalassospira mesophila JCM 18969.</title>
        <authorList>
            <person name="Lai Q."/>
            <person name="Shao Z."/>
        </authorList>
    </citation>
    <scope>NUCLEOTIDE SEQUENCE [LARGE SCALE GENOMIC DNA]</scope>
    <source>
        <strain evidence="4 5">JCM 18969</strain>
    </source>
</reference>
<comment type="caution">
    <text evidence="4">The sequence shown here is derived from an EMBL/GenBank/DDBJ whole genome shotgun (WGS) entry which is preliminary data.</text>
</comment>
<dbReference type="InterPro" id="IPR006665">
    <property type="entry name" value="OmpA-like"/>
</dbReference>
<feature type="region of interest" description="Disordered" evidence="2">
    <location>
        <begin position="216"/>
        <end position="330"/>
    </location>
</feature>
<feature type="region of interest" description="Disordered" evidence="2">
    <location>
        <begin position="134"/>
        <end position="186"/>
    </location>
</feature>
<proteinExistence type="predicted"/>
<keyword evidence="1" id="KW-0472">Membrane</keyword>
<evidence type="ECO:0000256" key="2">
    <source>
        <dbReference type="SAM" id="MobiDB-lite"/>
    </source>
</evidence>
<dbReference type="AlphaFoldDB" id="A0A1Y2L164"/>
<evidence type="ECO:0000259" key="3">
    <source>
        <dbReference type="PROSITE" id="PS51123"/>
    </source>
</evidence>
<protein>
    <recommendedName>
        <fullName evidence="3">OmpA-like domain-containing protein</fullName>
    </recommendedName>
</protein>
<evidence type="ECO:0000313" key="5">
    <source>
        <dbReference type="Proteomes" id="UP000193391"/>
    </source>
</evidence>
<dbReference type="GO" id="GO:0016020">
    <property type="term" value="C:membrane"/>
    <property type="evidence" value="ECO:0007669"/>
    <property type="project" value="UniProtKB-UniRule"/>
</dbReference>
<feature type="compositionally biased region" description="Low complexity" evidence="2">
    <location>
        <begin position="257"/>
        <end position="269"/>
    </location>
</feature>
<dbReference type="Pfam" id="PF00691">
    <property type="entry name" value="OmpA"/>
    <property type="match status" value="1"/>
</dbReference>
<dbReference type="Proteomes" id="UP000193391">
    <property type="component" value="Unassembled WGS sequence"/>
</dbReference>
<feature type="region of interest" description="Disordered" evidence="2">
    <location>
        <begin position="53"/>
        <end position="90"/>
    </location>
</feature>
<dbReference type="PANTHER" id="PTHR30329">
    <property type="entry name" value="STATOR ELEMENT OF FLAGELLAR MOTOR COMPLEX"/>
    <property type="match status" value="1"/>
</dbReference>
<gene>
    <name evidence="4" type="ORF">TMES_08750</name>
</gene>
<keyword evidence="5" id="KW-1185">Reference proteome</keyword>
<dbReference type="STRING" id="1293891.TMES_08750"/>
<dbReference type="EMBL" id="JFKA01000003">
    <property type="protein sequence ID" value="OSQ38845.1"/>
    <property type="molecule type" value="Genomic_DNA"/>
</dbReference>
<evidence type="ECO:0000256" key="1">
    <source>
        <dbReference type="PROSITE-ProRule" id="PRU00473"/>
    </source>
</evidence>
<dbReference type="PANTHER" id="PTHR30329:SF21">
    <property type="entry name" value="LIPOPROTEIN YIAD-RELATED"/>
    <property type="match status" value="1"/>
</dbReference>
<dbReference type="Gene3D" id="3.30.1330.60">
    <property type="entry name" value="OmpA-like domain"/>
    <property type="match status" value="1"/>
</dbReference>
<name>A0A1Y2L164_9PROT</name>
<evidence type="ECO:0000313" key="4">
    <source>
        <dbReference type="EMBL" id="OSQ38845.1"/>
    </source>
</evidence>
<dbReference type="InterPro" id="IPR036737">
    <property type="entry name" value="OmpA-like_sf"/>
</dbReference>
<feature type="domain" description="OmpA-like" evidence="3">
    <location>
        <begin position="424"/>
        <end position="546"/>
    </location>
</feature>
<dbReference type="CDD" id="cd07185">
    <property type="entry name" value="OmpA_C-like"/>
    <property type="match status" value="1"/>
</dbReference>
<sequence>MGVTKPTLRARHKQPGLRGLLQTGSALAVILMLGACSSVPDAINPVEWGKSIGDVFTGDDGPQKSEQPIPGQENDYPRLADTPSRPVVTGDTERDTLIAGLAADRANAKYTATRATSATPGATGQVGHVAVNPIAPQGSPATNAAVPATPAPSNSTPAQAMAPAAPAKQNAAPAKMPEPAAAIPEPAPADLKATPIADADKSSSGSQIVDQWNAKAASNPLPVPKAAKLPDAPTLTADDAGSSEPVTPATRARAEAKAAAAAQTQGKAAINGAPPVPAAPKLAPKKLDAAPPVPKAGSASAPDSASAPASSSETAASSKPVQPAPVAPDADPVMTQYQRRLAEGQGQFDKEPMPSGSSSGTGGDFDYSMYTDNGSVKVDESQLGNDVPPAPVIGDIGSNDGPIGETPDELLASRLGVKAVTRLPDGTDKSQVAQIQFAYGSAKLASTDVAVLRKVAIAWKKHNTASLKVIGHASARTENMSIEEHEKTNRMISERRSSAVINQLLALGVNPDAIYVSAEGASDPRYFEGVPAGEAGNRRVEIFMDY</sequence>
<feature type="region of interest" description="Disordered" evidence="2">
    <location>
        <begin position="344"/>
        <end position="372"/>
    </location>
</feature>
<dbReference type="SUPFAM" id="SSF103088">
    <property type="entry name" value="OmpA-like"/>
    <property type="match status" value="1"/>
</dbReference>
<feature type="compositionally biased region" description="Low complexity" evidence="2">
    <location>
        <begin position="139"/>
        <end position="184"/>
    </location>
</feature>
<accession>A0A1Y2L164</accession>
<dbReference type="InterPro" id="IPR050330">
    <property type="entry name" value="Bact_OuterMem_StrucFunc"/>
</dbReference>